<protein>
    <submittedName>
        <fullName evidence="4">NAD(P)/FAD-dependent oxidoreductase</fullName>
    </submittedName>
</protein>
<dbReference type="PRINTS" id="PR00469">
    <property type="entry name" value="PNDRDTASEII"/>
</dbReference>
<comment type="caution">
    <text evidence="4">The sequence shown here is derived from an EMBL/GenBank/DDBJ whole genome shotgun (WGS) entry which is preliminary data.</text>
</comment>
<evidence type="ECO:0000259" key="3">
    <source>
        <dbReference type="Pfam" id="PF07992"/>
    </source>
</evidence>
<keyword evidence="2" id="KW-0560">Oxidoreductase</keyword>
<evidence type="ECO:0000256" key="1">
    <source>
        <dbReference type="ARBA" id="ARBA00022630"/>
    </source>
</evidence>
<dbReference type="Gene3D" id="3.50.50.60">
    <property type="entry name" value="FAD/NAD(P)-binding domain"/>
    <property type="match status" value="2"/>
</dbReference>
<dbReference type="InterPro" id="IPR023753">
    <property type="entry name" value="FAD/NAD-binding_dom"/>
</dbReference>
<name>A0ABX2EML6_9BURK</name>
<evidence type="ECO:0000313" key="4">
    <source>
        <dbReference type="EMBL" id="NRF69873.1"/>
    </source>
</evidence>
<dbReference type="InterPro" id="IPR050097">
    <property type="entry name" value="Ferredoxin-NADP_redctase_2"/>
</dbReference>
<dbReference type="PANTHER" id="PTHR48105">
    <property type="entry name" value="THIOREDOXIN REDUCTASE 1-RELATED-RELATED"/>
    <property type="match status" value="1"/>
</dbReference>
<dbReference type="Proteomes" id="UP000737171">
    <property type="component" value="Unassembled WGS sequence"/>
</dbReference>
<dbReference type="InterPro" id="IPR036188">
    <property type="entry name" value="FAD/NAD-bd_sf"/>
</dbReference>
<keyword evidence="5" id="KW-1185">Reference proteome</keyword>
<feature type="domain" description="FAD/NAD(P)-binding" evidence="3">
    <location>
        <begin position="3"/>
        <end position="284"/>
    </location>
</feature>
<dbReference type="Pfam" id="PF07992">
    <property type="entry name" value="Pyr_redox_2"/>
    <property type="match status" value="1"/>
</dbReference>
<dbReference type="EMBL" id="JABRWJ010000007">
    <property type="protein sequence ID" value="NRF69873.1"/>
    <property type="molecule type" value="Genomic_DNA"/>
</dbReference>
<organism evidence="4 5">
    <name type="scientific">Pseudaquabacterium terrae</name>
    <dbReference type="NCBI Taxonomy" id="2732868"/>
    <lineage>
        <taxon>Bacteria</taxon>
        <taxon>Pseudomonadati</taxon>
        <taxon>Pseudomonadota</taxon>
        <taxon>Betaproteobacteria</taxon>
        <taxon>Burkholderiales</taxon>
        <taxon>Sphaerotilaceae</taxon>
        <taxon>Pseudaquabacterium</taxon>
    </lineage>
</organism>
<proteinExistence type="predicted"/>
<evidence type="ECO:0000256" key="2">
    <source>
        <dbReference type="ARBA" id="ARBA00023002"/>
    </source>
</evidence>
<keyword evidence="1" id="KW-0285">Flavoprotein</keyword>
<sequence>MLDCLVIGAGPAGLTAAIYLQRLQRRIAVLDAGDSRAERIERTHNYPGFPQGVSGPQLLQRMREQLTEAGGSIIADEATLLARTDDGSFVAQSRHGQLRARTVLLATGVCDAEPAIEGIAELRDRGLLRQCPICDAHEFRGRRILVIGRGDHGAREALFLHPFSAELTLVVDPAQAPVNDRLRASLQQAGIVCVEAVPQAVEVNAQALVRLHCEGTAPPLEADVIYAALGAQPRARLGGQVGATLDALGTVIVDAHGRSSVPGLHAAGDVVSALDQIAVAVGHGAIVATAIHNALAA</sequence>
<dbReference type="SUPFAM" id="SSF51905">
    <property type="entry name" value="FAD/NAD(P)-binding domain"/>
    <property type="match status" value="1"/>
</dbReference>
<dbReference type="PRINTS" id="PR00368">
    <property type="entry name" value="FADPNR"/>
</dbReference>
<dbReference type="RefSeq" id="WP_173127658.1">
    <property type="nucleotide sequence ID" value="NZ_JABRWJ010000007.1"/>
</dbReference>
<reference evidence="4 5" key="1">
    <citation type="submission" date="2020-05" db="EMBL/GenBank/DDBJ databases">
        <title>Aquincola sp. isolate from soil.</title>
        <authorList>
            <person name="Han J."/>
            <person name="Kim D.-U."/>
        </authorList>
    </citation>
    <scope>NUCLEOTIDE SEQUENCE [LARGE SCALE GENOMIC DNA]</scope>
    <source>
        <strain evidence="4 5">S2</strain>
    </source>
</reference>
<gene>
    <name evidence="4" type="ORF">HLB44_22975</name>
</gene>
<evidence type="ECO:0000313" key="5">
    <source>
        <dbReference type="Proteomes" id="UP000737171"/>
    </source>
</evidence>
<accession>A0ABX2EML6</accession>